<reference evidence="10 11" key="1">
    <citation type="submission" date="2022-01" db="EMBL/GenBank/DDBJ databases">
        <authorList>
            <person name="Xiong W."/>
            <person name="Schranz E."/>
        </authorList>
    </citation>
    <scope>NUCLEOTIDE SEQUENCE [LARGE SCALE GENOMIC DNA]</scope>
</reference>
<organism evidence="10 11">
    <name type="scientific">Lactuca virosa</name>
    <dbReference type="NCBI Taxonomy" id="75947"/>
    <lineage>
        <taxon>Eukaryota</taxon>
        <taxon>Viridiplantae</taxon>
        <taxon>Streptophyta</taxon>
        <taxon>Embryophyta</taxon>
        <taxon>Tracheophyta</taxon>
        <taxon>Spermatophyta</taxon>
        <taxon>Magnoliopsida</taxon>
        <taxon>eudicotyledons</taxon>
        <taxon>Gunneridae</taxon>
        <taxon>Pentapetalae</taxon>
        <taxon>asterids</taxon>
        <taxon>campanulids</taxon>
        <taxon>Asterales</taxon>
        <taxon>Asteraceae</taxon>
        <taxon>Cichorioideae</taxon>
        <taxon>Cichorieae</taxon>
        <taxon>Lactucinae</taxon>
        <taxon>Lactuca</taxon>
    </lineage>
</organism>
<dbReference type="InterPro" id="IPR011764">
    <property type="entry name" value="Biotin_carboxylation_dom"/>
</dbReference>
<protein>
    <recommendedName>
        <fullName evidence="9">Biotin carboxylation domain-containing protein</fullName>
    </recommendedName>
</protein>
<dbReference type="InterPro" id="IPR017853">
    <property type="entry name" value="GH"/>
</dbReference>
<dbReference type="AlphaFoldDB" id="A0AAU9M782"/>
<dbReference type="PROSITE" id="PS50979">
    <property type="entry name" value="BC"/>
    <property type="match status" value="1"/>
</dbReference>
<keyword evidence="7 8" id="KW-0472">Membrane</keyword>
<dbReference type="Pfam" id="PF00289">
    <property type="entry name" value="Biotin_carb_N"/>
    <property type="match status" value="1"/>
</dbReference>
<dbReference type="InterPro" id="IPR051602">
    <property type="entry name" value="ACC_Biotin_Carboxylase"/>
</dbReference>
<dbReference type="SUPFAM" id="SSF51445">
    <property type="entry name" value="(Trans)glycosidases"/>
    <property type="match status" value="1"/>
</dbReference>
<dbReference type="Gene3D" id="3.20.20.80">
    <property type="entry name" value="Glycosidases"/>
    <property type="match status" value="1"/>
</dbReference>
<dbReference type="Pfam" id="PF01061">
    <property type="entry name" value="ABC2_membrane"/>
    <property type="match status" value="1"/>
</dbReference>
<evidence type="ECO:0000313" key="10">
    <source>
        <dbReference type="EMBL" id="CAH1422577.1"/>
    </source>
</evidence>
<feature type="domain" description="Biotin carboxylation" evidence="9">
    <location>
        <begin position="1"/>
        <end position="405"/>
    </location>
</feature>
<keyword evidence="2" id="KW-0436">Ligase</keyword>
<dbReference type="PANTHER" id="PTHR48095:SF2">
    <property type="entry name" value="BIOTIN CARBOXYLASE, CHLOROPLASTIC"/>
    <property type="match status" value="1"/>
</dbReference>
<dbReference type="GO" id="GO:0016874">
    <property type="term" value="F:ligase activity"/>
    <property type="evidence" value="ECO:0007669"/>
    <property type="project" value="UniProtKB-KW"/>
</dbReference>
<keyword evidence="5" id="KW-0067">ATP-binding</keyword>
<evidence type="ECO:0000256" key="3">
    <source>
        <dbReference type="ARBA" id="ARBA00022692"/>
    </source>
</evidence>
<keyword evidence="11" id="KW-1185">Reference proteome</keyword>
<sequence>MGIPCVSVYSTIDKDALHVKLADESFCIGHLLIPNVLSVAISHGCTMLHPGYGFLAENAVFVEMCREHGINFIDPNLKSGVWVVVTYYLVGFDHQFSRCLKQFGLYFSLHQMSIGLFRMMGALGRNMIVANTFRSFSMLVVMALGGFILFRAAGVRRMTDADSVAMPEGSSLYDLVQTVITTTHASVGVVLLLREEWSLVKDIPVLFAIDQDIEYLKLYSSRYGREEGVEILEKIGMYLGPHRYTLDHAPIDMMRDKQKEREREHFSQFIIEGFTSYCKRKRRDNINYVSAHDNETLFDIISLKAAMKISNDERWRINHLATSVIALSQMGMWDALLKANLQAIPTSIPIIALSFVYQNVVPVLSTNLKGDLSKISVFIPNPTFFGWRKGSQELSEQGFISLKQL</sequence>
<evidence type="ECO:0000256" key="2">
    <source>
        <dbReference type="ARBA" id="ARBA00022598"/>
    </source>
</evidence>
<dbReference type="Proteomes" id="UP001157418">
    <property type="component" value="Unassembled WGS sequence"/>
</dbReference>
<evidence type="ECO:0000259" key="9">
    <source>
        <dbReference type="PROSITE" id="PS50979"/>
    </source>
</evidence>
<name>A0AAU9M782_9ASTR</name>
<dbReference type="GO" id="GO:0005524">
    <property type="term" value="F:ATP binding"/>
    <property type="evidence" value="ECO:0007669"/>
    <property type="project" value="UniProtKB-KW"/>
</dbReference>
<dbReference type="SUPFAM" id="SSF52440">
    <property type="entry name" value="PreATP-grasp domain"/>
    <property type="match status" value="1"/>
</dbReference>
<dbReference type="InterPro" id="IPR016185">
    <property type="entry name" value="PreATP-grasp_dom_sf"/>
</dbReference>
<dbReference type="InterPro" id="IPR005481">
    <property type="entry name" value="BC-like_N"/>
</dbReference>
<evidence type="ECO:0000256" key="8">
    <source>
        <dbReference type="SAM" id="Phobius"/>
    </source>
</evidence>
<evidence type="ECO:0000256" key="1">
    <source>
        <dbReference type="ARBA" id="ARBA00004141"/>
    </source>
</evidence>
<keyword evidence="6 8" id="KW-1133">Transmembrane helix</keyword>
<evidence type="ECO:0000313" key="11">
    <source>
        <dbReference type="Proteomes" id="UP001157418"/>
    </source>
</evidence>
<evidence type="ECO:0000256" key="6">
    <source>
        <dbReference type="ARBA" id="ARBA00022989"/>
    </source>
</evidence>
<keyword evidence="4" id="KW-0547">Nucleotide-binding</keyword>
<keyword evidence="3 8" id="KW-0812">Transmembrane</keyword>
<feature type="transmembrane region" description="Helical" evidence="8">
    <location>
        <begin position="136"/>
        <end position="155"/>
    </location>
</feature>
<evidence type="ECO:0000256" key="7">
    <source>
        <dbReference type="ARBA" id="ARBA00023136"/>
    </source>
</evidence>
<gene>
    <name evidence="10" type="ORF">LVIROSA_LOCUS9901</name>
</gene>
<evidence type="ECO:0000256" key="5">
    <source>
        <dbReference type="ARBA" id="ARBA00022840"/>
    </source>
</evidence>
<dbReference type="Gene3D" id="3.30.470.20">
    <property type="entry name" value="ATP-grasp fold, B domain"/>
    <property type="match status" value="1"/>
</dbReference>
<accession>A0AAU9M782</accession>
<evidence type="ECO:0000256" key="4">
    <source>
        <dbReference type="ARBA" id="ARBA00022741"/>
    </source>
</evidence>
<dbReference type="InterPro" id="IPR013525">
    <property type="entry name" value="ABC2_TM"/>
</dbReference>
<comment type="caution">
    <text evidence="10">The sequence shown here is derived from an EMBL/GenBank/DDBJ whole genome shotgun (WGS) entry which is preliminary data.</text>
</comment>
<dbReference type="PANTHER" id="PTHR48095">
    <property type="entry name" value="PYRUVATE CARBOXYLASE SUBUNIT A"/>
    <property type="match status" value="1"/>
</dbReference>
<proteinExistence type="predicted"/>
<dbReference type="GO" id="GO:0140359">
    <property type="term" value="F:ABC-type transporter activity"/>
    <property type="evidence" value="ECO:0007669"/>
    <property type="project" value="InterPro"/>
</dbReference>
<dbReference type="GO" id="GO:0016020">
    <property type="term" value="C:membrane"/>
    <property type="evidence" value="ECO:0007669"/>
    <property type="project" value="UniProtKB-SubCell"/>
</dbReference>
<dbReference type="EMBL" id="CAKMRJ010001112">
    <property type="protein sequence ID" value="CAH1422577.1"/>
    <property type="molecule type" value="Genomic_DNA"/>
</dbReference>
<comment type="subcellular location">
    <subcellularLocation>
        <location evidence="1">Membrane</location>
        <topology evidence="1">Multi-pass membrane protein</topology>
    </subcellularLocation>
</comment>